<name>A0A0W0CU50_CANGB</name>
<evidence type="ECO:0000313" key="10">
    <source>
        <dbReference type="EMBL" id="KTA96655.1"/>
    </source>
</evidence>
<dbReference type="VEuPathDB" id="FungiDB:CAGL0H04455g"/>
<evidence type="ECO:0000256" key="1">
    <source>
        <dbReference type="ARBA" id="ARBA00004549"/>
    </source>
</evidence>
<keyword evidence="7" id="KW-0576">Peroxisome</keyword>
<keyword evidence="8" id="KW-0675">Receptor</keyword>
<comment type="similarity">
    <text evidence="2">Belongs to the INP2 family.</text>
</comment>
<dbReference type="AlphaFoldDB" id="A0A0W0CU50"/>
<organism evidence="10 11">
    <name type="scientific">Candida glabrata</name>
    <name type="common">Yeast</name>
    <name type="synonym">Torulopsis glabrata</name>
    <dbReference type="NCBI Taxonomy" id="5478"/>
    <lineage>
        <taxon>Eukaryota</taxon>
        <taxon>Fungi</taxon>
        <taxon>Dikarya</taxon>
        <taxon>Ascomycota</taxon>
        <taxon>Saccharomycotina</taxon>
        <taxon>Saccharomycetes</taxon>
        <taxon>Saccharomycetales</taxon>
        <taxon>Saccharomycetaceae</taxon>
        <taxon>Nakaseomyces</taxon>
    </lineage>
</organism>
<evidence type="ECO:0000256" key="5">
    <source>
        <dbReference type="ARBA" id="ARBA00022989"/>
    </source>
</evidence>
<evidence type="ECO:0000256" key="6">
    <source>
        <dbReference type="ARBA" id="ARBA00023136"/>
    </source>
</evidence>
<sequence>MDSGATSFNVLGEWRRTVQSKLLGERHVGFVAEENKLHCGSIKDRDSVVLTPIANIQQGTLNYNHMFDNLIWVSDVQFMEELQYTLISSPFLNDIHHHQMPLSVANSIMDFHRDRRFHRESFIFSVPTKLGYLKARYGDKKLELRKNTNFMDVHKTVYSILKHLRNNNKKCTWRILSVLMIILYIGYEQAHFHNQYPKYSFLTQLKAMMGKLQQFDSIQRKYFENINITKEFDKTGNEIFQLLHSITHIASMKLYHLSEFLLRFTNIGKLSKYCGVYGIDMNLAYLTNVRILTSTKQELHLLQDKIEFLRKFLLCCFLSVEHQDYSEKVKNTIFSTYLLKLFPGYTEDNNCKSLFSSQWSVLSTVIVKFNQDLSFLYSVLNENKELIYSTETREESETDEMLKERYKFRYKDKNQSLMLKALSQIHLVEEQLISVQDADDNEETKCLINDHIKNLQQLILCCNNKTNSGTNFSNRHTSLQGKGLFLDVLKSPEEKFTPIFQEMQVSRIGIKNVSDNDDLESILTDNENYEHIEPAHFIDDRNNGGAFTIYEDSTCYADDCYKNVSELRKLNDEQLRRKLNEKIQLFATENKKNRNQIRQQKSLELLRSNSTLTALNELKSNTNYESLDKGVKTKKRAHFMEQELYSEETIPFYYEINDFLYNQANQ</sequence>
<dbReference type="InterPro" id="IPR026235">
    <property type="entry name" value="INP2"/>
</dbReference>
<dbReference type="VEuPathDB" id="FungiDB:GVI51_H04279"/>
<protein>
    <recommendedName>
        <fullName evidence="3">Inheritance of peroxisomes protein 2</fullName>
    </recommendedName>
</protein>
<keyword evidence="9" id="KW-0325">Glycoprotein</keyword>
<accession>A0A0W0CU50</accession>
<dbReference type="EMBL" id="LLZZ01000170">
    <property type="protein sequence ID" value="KTA96655.1"/>
    <property type="molecule type" value="Genomic_DNA"/>
</dbReference>
<dbReference type="GO" id="GO:0045033">
    <property type="term" value="P:peroxisome inheritance"/>
    <property type="evidence" value="ECO:0007669"/>
    <property type="project" value="InterPro"/>
</dbReference>
<gene>
    <name evidence="10" type="ORF">AO440_002080</name>
</gene>
<evidence type="ECO:0000256" key="3">
    <source>
        <dbReference type="ARBA" id="ARBA00021399"/>
    </source>
</evidence>
<keyword evidence="6" id="KW-0472">Membrane</keyword>
<keyword evidence="4" id="KW-0812">Transmembrane</keyword>
<evidence type="ECO:0000256" key="9">
    <source>
        <dbReference type="ARBA" id="ARBA00023180"/>
    </source>
</evidence>
<reference evidence="10 11" key="1">
    <citation type="submission" date="2015-10" db="EMBL/GenBank/DDBJ databases">
        <title>Draft genomes sequences of Candida glabrata isolates 1A, 1B, 2A, 2B, 3A and 3B.</title>
        <authorList>
            <person name="Haavelsrud O.E."/>
            <person name="Gaustad P."/>
        </authorList>
    </citation>
    <scope>NUCLEOTIDE SEQUENCE [LARGE SCALE GENOMIC DNA]</scope>
    <source>
        <strain evidence="10">910700640</strain>
    </source>
</reference>
<comment type="caution">
    <text evidence="10">The sequence shown here is derived from an EMBL/GenBank/DDBJ whole genome shotgun (WGS) entry which is preliminary data.</text>
</comment>
<evidence type="ECO:0000256" key="7">
    <source>
        <dbReference type="ARBA" id="ARBA00023140"/>
    </source>
</evidence>
<evidence type="ECO:0000256" key="4">
    <source>
        <dbReference type="ARBA" id="ARBA00022692"/>
    </source>
</evidence>
<dbReference type="VEuPathDB" id="FungiDB:B1J91_H04455g"/>
<evidence type="ECO:0000256" key="2">
    <source>
        <dbReference type="ARBA" id="ARBA00007231"/>
    </source>
</evidence>
<keyword evidence="5" id="KW-1133">Transmembrane helix</keyword>
<dbReference type="GO" id="GO:0005778">
    <property type="term" value="C:peroxisomal membrane"/>
    <property type="evidence" value="ECO:0007669"/>
    <property type="project" value="UniProtKB-SubCell"/>
</dbReference>
<comment type="subcellular location">
    <subcellularLocation>
        <location evidence="1">Peroxisome membrane</location>
        <topology evidence="1">Single-pass membrane protein</topology>
    </subcellularLocation>
</comment>
<dbReference type="PRINTS" id="PR02104">
    <property type="entry name" value="INPROXISOME2"/>
</dbReference>
<dbReference type="VEuPathDB" id="FungiDB:GWK60_H04345"/>
<dbReference type="Proteomes" id="UP000054886">
    <property type="component" value="Unassembled WGS sequence"/>
</dbReference>
<evidence type="ECO:0000256" key="8">
    <source>
        <dbReference type="ARBA" id="ARBA00023170"/>
    </source>
</evidence>
<evidence type="ECO:0000313" key="11">
    <source>
        <dbReference type="Proteomes" id="UP000054886"/>
    </source>
</evidence>
<proteinExistence type="inferred from homology"/>